<gene>
    <name evidence="1" type="ORF">SYV04_16465</name>
</gene>
<dbReference type="PANTHER" id="PTHR42923">
    <property type="entry name" value="PROTOPORPHYRINOGEN OXIDASE"/>
    <property type="match status" value="1"/>
</dbReference>
<dbReference type="InterPro" id="IPR036188">
    <property type="entry name" value="FAD/NAD-bd_sf"/>
</dbReference>
<organism evidence="1 2">
    <name type="scientific">Hyalangium rubrum</name>
    <dbReference type="NCBI Taxonomy" id="3103134"/>
    <lineage>
        <taxon>Bacteria</taxon>
        <taxon>Pseudomonadati</taxon>
        <taxon>Myxococcota</taxon>
        <taxon>Myxococcia</taxon>
        <taxon>Myxococcales</taxon>
        <taxon>Cystobacterineae</taxon>
        <taxon>Archangiaceae</taxon>
        <taxon>Hyalangium</taxon>
    </lineage>
</organism>
<dbReference type="Pfam" id="PF13450">
    <property type="entry name" value="NAD_binding_8"/>
    <property type="match status" value="1"/>
</dbReference>
<dbReference type="Gene3D" id="3.50.50.60">
    <property type="entry name" value="FAD/NAD(P)-binding domain"/>
    <property type="match status" value="1"/>
</dbReference>
<accession>A0ABU5H5D0</accession>
<dbReference type="EMBL" id="JAXIVS010000005">
    <property type="protein sequence ID" value="MDY7228013.1"/>
    <property type="molecule type" value="Genomic_DNA"/>
</dbReference>
<sequence length="699" mass="77817">MKKKVAVLGGGAGALTTAYYLSRTPELREEYEVTVYQVGWRLGGKGASGRGPHGRIEEHGLHIFWGFYENAFSLMRECYRVMDRPKSMPLATFEQAFAPRDLIAMEDFVNGRWQRWVVSFPSNSRQPGEGDDSSTSWQIIEQVLGVARQVYSKLKGGLSLAVAQGHTLTAQELGSTADGEELLEQAYAQVLLATQPQLASATADGITETVLKLLRTFLNWIKSRIEYLIESNFLLYQLYVGLDFLIANLVGILADGVLSKGFNSIEGQDYREWLEKHGASAMSLRSVLARTIYDAAMSMVDGDPDRQLIGAGSALRALLRIGLTYQGHVAYEFTGSMGDTIFVPLYEACRKQGVRFEFFHRVEEVIAERGGPGGKPRVTRVRVGRQVDLKDPKASYEPFIYVKNLPCWPDKPLYDQIVQGDKLIIEGIDLESFYTPWPSVEERVLEVGKDFDQVVFGIPVASVPFLCPTLMELNPAWRRMVDQVATIQTQAFQIWTTKDLSALGWTVGSPMLTGYVEPLDTWADMTSLLPREGWAQPNAPRTSAYFCGPMPGPSRPPPPTDHGYPARQKELARQAALSFLRNDISVLWPRSTQPNNPAVFDWSLLVPSNGAAGEGRFGTQYWRANVDPSERYTLALPGTEKARIRPDQTGFENLTVCGDWVDNGFYIGAAEGAVISGMLAFRAVTKQPLRISGEAFWYR</sequence>
<reference evidence="1 2" key="1">
    <citation type="submission" date="2023-12" db="EMBL/GenBank/DDBJ databases">
        <title>the genome sequence of Hyalangium sp. s54d21.</title>
        <authorList>
            <person name="Zhang X."/>
        </authorList>
    </citation>
    <scope>NUCLEOTIDE SEQUENCE [LARGE SCALE GENOMIC DNA]</scope>
    <source>
        <strain evidence="2">s54d21</strain>
    </source>
</reference>
<protein>
    <submittedName>
        <fullName evidence="1">NAD(P)-binding protein</fullName>
    </submittedName>
</protein>
<keyword evidence="2" id="KW-1185">Reference proteome</keyword>
<dbReference type="InterPro" id="IPR050464">
    <property type="entry name" value="Zeta_carotene_desat/Oxidored"/>
</dbReference>
<dbReference type="Proteomes" id="UP001291309">
    <property type="component" value="Unassembled WGS sequence"/>
</dbReference>
<comment type="caution">
    <text evidence="1">The sequence shown here is derived from an EMBL/GenBank/DDBJ whole genome shotgun (WGS) entry which is preliminary data.</text>
</comment>
<dbReference type="SUPFAM" id="SSF51905">
    <property type="entry name" value="FAD/NAD(P)-binding domain"/>
    <property type="match status" value="1"/>
</dbReference>
<evidence type="ECO:0000313" key="2">
    <source>
        <dbReference type="Proteomes" id="UP001291309"/>
    </source>
</evidence>
<dbReference type="RefSeq" id="WP_321546741.1">
    <property type="nucleotide sequence ID" value="NZ_JAXIVS010000005.1"/>
</dbReference>
<dbReference type="PANTHER" id="PTHR42923:SF46">
    <property type="entry name" value="AMINE OXIDASE"/>
    <property type="match status" value="1"/>
</dbReference>
<proteinExistence type="predicted"/>
<evidence type="ECO:0000313" key="1">
    <source>
        <dbReference type="EMBL" id="MDY7228013.1"/>
    </source>
</evidence>
<name>A0ABU5H5D0_9BACT</name>